<proteinExistence type="predicted"/>
<dbReference type="SUPFAM" id="SSF53335">
    <property type="entry name" value="S-adenosyl-L-methionine-dependent methyltransferases"/>
    <property type="match status" value="1"/>
</dbReference>
<gene>
    <name evidence="4" type="ORF">OVY01_09230</name>
</gene>
<keyword evidence="1" id="KW-0489">Methyltransferase</keyword>
<protein>
    <submittedName>
        <fullName evidence="4">O-methyltransferase</fullName>
    </submittedName>
</protein>
<organism evidence="4 5">
    <name type="scientific">Robbsia betulipollinis</name>
    <dbReference type="NCBI Taxonomy" id="2981849"/>
    <lineage>
        <taxon>Bacteria</taxon>
        <taxon>Pseudomonadati</taxon>
        <taxon>Pseudomonadota</taxon>
        <taxon>Betaproteobacteria</taxon>
        <taxon>Burkholderiales</taxon>
        <taxon>Burkholderiaceae</taxon>
        <taxon>Robbsia</taxon>
    </lineage>
</organism>
<evidence type="ECO:0000256" key="3">
    <source>
        <dbReference type="ARBA" id="ARBA00022691"/>
    </source>
</evidence>
<dbReference type="CDD" id="cd02440">
    <property type="entry name" value="AdoMet_MTases"/>
    <property type="match status" value="1"/>
</dbReference>
<comment type="caution">
    <text evidence="4">The sequence shown here is derived from an EMBL/GenBank/DDBJ whole genome shotgun (WGS) entry which is preliminary data.</text>
</comment>
<dbReference type="InterPro" id="IPR002935">
    <property type="entry name" value="SAM_O-MeTrfase"/>
</dbReference>
<dbReference type="PANTHER" id="PTHR10509">
    <property type="entry name" value="O-METHYLTRANSFERASE-RELATED"/>
    <property type="match status" value="1"/>
</dbReference>
<dbReference type="RefSeq" id="WP_267847158.1">
    <property type="nucleotide sequence ID" value="NZ_JAPMXC010000001.1"/>
</dbReference>
<evidence type="ECO:0000256" key="1">
    <source>
        <dbReference type="ARBA" id="ARBA00022603"/>
    </source>
</evidence>
<dbReference type="InterPro" id="IPR050362">
    <property type="entry name" value="Cation-dep_OMT"/>
</dbReference>
<evidence type="ECO:0000313" key="4">
    <source>
        <dbReference type="EMBL" id="MCY0387415.1"/>
    </source>
</evidence>
<dbReference type="PROSITE" id="PS51682">
    <property type="entry name" value="SAM_OMT_I"/>
    <property type="match status" value="1"/>
</dbReference>
<keyword evidence="2" id="KW-0808">Transferase</keyword>
<keyword evidence="5" id="KW-1185">Reference proteome</keyword>
<dbReference type="Proteomes" id="UP001082899">
    <property type="component" value="Unassembled WGS sequence"/>
</dbReference>
<sequence>MDEKKWDALDALFCEALVPSDAALDAALRSSAEAGLPAIGVSANQGKFLHLLALMQGASRILEIGTLGGYSTIWMGRALPADGTLVSLEINEDYARIARDNLARANLSSVAHVVVGAAAESLQHLIDEQSPPFDMIFMDADKKSYPRYLELSLHLLRPGGIIVGDNVARRGRILTPGTDDADVVGLRRFFDMLAQDKRLTTTALQTVGSKGWDGFSLTRMASHPA</sequence>
<accession>A0ABT3ZLK7</accession>
<dbReference type="EMBL" id="JAPMXC010000001">
    <property type="protein sequence ID" value="MCY0387415.1"/>
    <property type="molecule type" value="Genomic_DNA"/>
</dbReference>
<name>A0ABT3ZLK7_9BURK</name>
<keyword evidence="3" id="KW-0949">S-adenosyl-L-methionine</keyword>
<evidence type="ECO:0000313" key="5">
    <source>
        <dbReference type="Proteomes" id="UP001082899"/>
    </source>
</evidence>
<dbReference type="InterPro" id="IPR029063">
    <property type="entry name" value="SAM-dependent_MTases_sf"/>
</dbReference>
<reference evidence="4" key="1">
    <citation type="submission" date="2022-11" db="EMBL/GenBank/DDBJ databases">
        <title>Robbsia betulipollinis sp. nov., isolated from pollen of birch (Betula pendula).</title>
        <authorList>
            <person name="Shi H."/>
            <person name="Ambika Manirajan B."/>
            <person name="Ratering S."/>
            <person name="Geissler-Plaum R."/>
            <person name="Schnell S."/>
        </authorList>
    </citation>
    <scope>NUCLEOTIDE SEQUENCE</scope>
    <source>
        <strain evidence="4">Bb-Pol-6</strain>
    </source>
</reference>
<dbReference type="Pfam" id="PF01596">
    <property type="entry name" value="Methyltransf_3"/>
    <property type="match status" value="1"/>
</dbReference>
<evidence type="ECO:0000256" key="2">
    <source>
        <dbReference type="ARBA" id="ARBA00022679"/>
    </source>
</evidence>
<dbReference type="PANTHER" id="PTHR10509:SF14">
    <property type="entry name" value="CAFFEOYL-COA O-METHYLTRANSFERASE 3-RELATED"/>
    <property type="match status" value="1"/>
</dbReference>
<dbReference type="Gene3D" id="3.40.50.150">
    <property type="entry name" value="Vaccinia Virus protein VP39"/>
    <property type="match status" value="1"/>
</dbReference>